<keyword evidence="2" id="KW-0812">Transmembrane</keyword>
<name>A0ABR9HPZ3_9PSEU</name>
<organism evidence="3 4">
    <name type="scientific">Amycolatopsis lexingtonensis</name>
    <dbReference type="NCBI Taxonomy" id="218822"/>
    <lineage>
        <taxon>Bacteria</taxon>
        <taxon>Bacillati</taxon>
        <taxon>Actinomycetota</taxon>
        <taxon>Actinomycetes</taxon>
        <taxon>Pseudonocardiales</taxon>
        <taxon>Pseudonocardiaceae</taxon>
        <taxon>Amycolatopsis</taxon>
    </lineage>
</organism>
<feature type="transmembrane region" description="Helical" evidence="2">
    <location>
        <begin position="33"/>
        <end position="62"/>
    </location>
</feature>
<gene>
    <name evidence="3" type="ORF">H4696_000106</name>
</gene>
<dbReference type="EMBL" id="JADBEG010000001">
    <property type="protein sequence ID" value="MBE1493006.1"/>
    <property type="molecule type" value="Genomic_DNA"/>
</dbReference>
<comment type="caution">
    <text evidence="3">The sequence shown here is derived from an EMBL/GenBank/DDBJ whole genome shotgun (WGS) entry which is preliminary data.</text>
</comment>
<evidence type="ECO:0000313" key="3">
    <source>
        <dbReference type="EMBL" id="MBE1493006.1"/>
    </source>
</evidence>
<dbReference type="Proteomes" id="UP000631670">
    <property type="component" value="Unassembled WGS sequence"/>
</dbReference>
<keyword evidence="4" id="KW-1185">Reference proteome</keyword>
<proteinExistence type="predicted"/>
<keyword evidence="2" id="KW-1133">Transmembrane helix</keyword>
<sequence length="96" mass="10329">MSVHAALARPVPHPSRGRHAKPRPAWHRVTLRAVFAASALIIAGVVWPPAALAALVPLGAGVAKLRTASRKIDTIFAEELITREWVSKNDDPVEIS</sequence>
<protein>
    <submittedName>
        <fullName evidence="3">Uncharacterized protein</fullName>
    </submittedName>
</protein>
<accession>A0ABR9HPZ3</accession>
<reference evidence="3 4" key="1">
    <citation type="submission" date="2020-10" db="EMBL/GenBank/DDBJ databases">
        <title>Sequencing the genomes of 1000 actinobacteria strains.</title>
        <authorList>
            <person name="Klenk H.-P."/>
        </authorList>
    </citation>
    <scope>NUCLEOTIDE SEQUENCE [LARGE SCALE GENOMIC DNA]</scope>
    <source>
        <strain evidence="3 4">DSM 44653</strain>
    </source>
</reference>
<evidence type="ECO:0000256" key="1">
    <source>
        <dbReference type="SAM" id="MobiDB-lite"/>
    </source>
</evidence>
<dbReference type="RefSeq" id="WP_192781973.1">
    <property type="nucleotide sequence ID" value="NZ_JADBEG010000001.1"/>
</dbReference>
<evidence type="ECO:0000256" key="2">
    <source>
        <dbReference type="SAM" id="Phobius"/>
    </source>
</evidence>
<feature type="region of interest" description="Disordered" evidence="1">
    <location>
        <begin position="1"/>
        <end position="23"/>
    </location>
</feature>
<keyword evidence="2" id="KW-0472">Membrane</keyword>
<evidence type="ECO:0000313" key="4">
    <source>
        <dbReference type="Proteomes" id="UP000631670"/>
    </source>
</evidence>